<dbReference type="PANTHER" id="PTHR37804:SF1">
    <property type="entry name" value="CDAA REGULATORY PROTEIN CDAR"/>
    <property type="match status" value="1"/>
</dbReference>
<organism evidence="1 2">
    <name type="scientific">Tenacibaculum pelagium</name>
    <dbReference type="NCBI Taxonomy" id="2759527"/>
    <lineage>
        <taxon>Bacteria</taxon>
        <taxon>Pseudomonadati</taxon>
        <taxon>Bacteroidota</taxon>
        <taxon>Flavobacteriia</taxon>
        <taxon>Flavobacteriales</taxon>
        <taxon>Flavobacteriaceae</taxon>
        <taxon>Tenacibaculum</taxon>
    </lineage>
</organism>
<dbReference type="Gene3D" id="2.170.120.40">
    <property type="entry name" value="YbbR-like domain"/>
    <property type="match status" value="1"/>
</dbReference>
<sequence length="309" mass="35235">MKKTLNIPKTFFGFLIASLFFWILINLSKTYTSEVNYDIDYINLPQQKTLISTPLKNITLLVKGTGFNLLSTNISSKPLELNLEKTRRKEGNNYYFLSQNIQSEIQNQLKSGIELIQIQEDSISLKIGTLSSRKIPLKSNLNIEFQLGFDLTKPVTIKPDSIEISGDEEELKKISFLNLEKTDLKNVSEKVELKSKIIFPKNRNFKTNIKEVDIIASVDKFTEGEIEIPVTIKNAPDGINIFPKKIKLIYKVGLTNFNKVTPDLFTIECDYNESTTKGISYLIPKIQSHSNLVSVVRIVPDKIDFLIHE</sequence>
<gene>
    <name evidence="1" type="ORF">H3Z83_08535</name>
</gene>
<proteinExistence type="predicted"/>
<accession>A0A839APT4</accession>
<keyword evidence="2" id="KW-1185">Reference proteome</keyword>
<dbReference type="RefSeq" id="WP_182125058.1">
    <property type="nucleotide sequence ID" value="NZ_JACGLS010000003.1"/>
</dbReference>
<evidence type="ECO:0000313" key="1">
    <source>
        <dbReference type="EMBL" id="MBA6156557.1"/>
    </source>
</evidence>
<evidence type="ECO:0000313" key="2">
    <source>
        <dbReference type="Proteomes" id="UP000563906"/>
    </source>
</evidence>
<dbReference type="EMBL" id="JACGLS010000003">
    <property type="protein sequence ID" value="MBA6156557.1"/>
    <property type="molecule type" value="Genomic_DNA"/>
</dbReference>
<dbReference type="InterPro" id="IPR053154">
    <property type="entry name" value="c-di-AMP_regulator"/>
</dbReference>
<reference evidence="1 2" key="1">
    <citation type="submission" date="2020-07" db="EMBL/GenBank/DDBJ databases">
        <title>Bacterium isolated from marine sediment.</title>
        <authorList>
            <person name="Shang D."/>
            <person name="Du Z.-J."/>
        </authorList>
    </citation>
    <scope>NUCLEOTIDE SEQUENCE [LARGE SCALE GENOMIC DNA]</scope>
    <source>
        <strain evidence="1 2">S7007</strain>
    </source>
</reference>
<dbReference type="AlphaFoldDB" id="A0A839APT4"/>
<name>A0A839APT4_9FLAO</name>
<dbReference type="PANTHER" id="PTHR37804">
    <property type="entry name" value="CDAA REGULATORY PROTEIN CDAR"/>
    <property type="match status" value="1"/>
</dbReference>
<comment type="caution">
    <text evidence="1">The sequence shown here is derived from an EMBL/GenBank/DDBJ whole genome shotgun (WGS) entry which is preliminary data.</text>
</comment>
<dbReference type="Proteomes" id="UP000563906">
    <property type="component" value="Unassembled WGS sequence"/>
</dbReference>
<evidence type="ECO:0008006" key="3">
    <source>
        <dbReference type="Google" id="ProtNLM"/>
    </source>
</evidence>
<protein>
    <recommendedName>
        <fullName evidence="3">YbbR-like domain-containing protein</fullName>
    </recommendedName>
</protein>